<feature type="domain" description="Integrase core" evidence="2">
    <location>
        <begin position="1"/>
        <end position="104"/>
    </location>
</feature>
<dbReference type="eggNOG" id="ENOG502QSMG">
    <property type="taxonomic scope" value="Eukaryota"/>
</dbReference>
<dbReference type="Proteomes" id="UP000054196">
    <property type="component" value="Unassembled WGS sequence"/>
</dbReference>
<gene>
    <name evidence="3" type="ORF">PUNSTDRAFT_78170</name>
</gene>
<dbReference type="GeneID" id="18885788"/>
<dbReference type="OMA" id="CVELWIA"/>
<reference evidence="4" key="1">
    <citation type="journal article" date="2012" name="Science">
        <title>The Paleozoic origin of enzymatic lignin decomposition reconstructed from 31 fungal genomes.</title>
        <authorList>
            <person name="Floudas D."/>
            <person name="Binder M."/>
            <person name="Riley R."/>
            <person name="Barry K."/>
            <person name="Blanchette R.A."/>
            <person name="Henrissat B."/>
            <person name="Martinez A.T."/>
            <person name="Otillar R."/>
            <person name="Spatafora J.W."/>
            <person name="Yadav J.S."/>
            <person name="Aerts A."/>
            <person name="Benoit I."/>
            <person name="Boyd A."/>
            <person name="Carlson A."/>
            <person name="Copeland A."/>
            <person name="Coutinho P.M."/>
            <person name="de Vries R.P."/>
            <person name="Ferreira P."/>
            <person name="Findley K."/>
            <person name="Foster B."/>
            <person name="Gaskell J."/>
            <person name="Glotzer D."/>
            <person name="Gorecki P."/>
            <person name="Heitman J."/>
            <person name="Hesse C."/>
            <person name="Hori C."/>
            <person name="Igarashi K."/>
            <person name="Jurgens J.A."/>
            <person name="Kallen N."/>
            <person name="Kersten P."/>
            <person name="Kohler A."/>
            <person name="Kuees U."/>
            <person name="Kumar T.K.A."/>
            <person name="Kuo A."/>
            <person name="LaButti K."/>
            <person name="Larrondo L.F."/>
            <person name="Lindquist E."/>
            <person name="Ling A."/>
            <person name="Lombard V."/>
            <person name="Lucas S."/>
            <person name="Lundell T."/>
            <person name="Martin R."/>
            <person name="McLaughlin D.J."/>
            <person name="Morgenstern I."/>
            <person name="Morin E."/>
            <person name="Murat C."/>
            <person name="Nagy L.G."/>
            <person name="Nolan M."/>
            <person name="Ohm R.A."/>
            <person name="Patyshakuliyeva A."/>
            <person name="Rokas A."/>
            <person name="Ruiz-Duenas F.J."/>
            <person name="Sabat G."/>
            <person name="Salamov A."/>
            <person name="Samejima M."/>
            <person name="Schmutz J."/>
            <person name="Slot J.C."/>
            <person name="St John F."/>
            <person name="Stenlid J."/>
            <person name="Sun H."/>
            <person name="Sun S."/>
            <person name="Syed K."/>
            <person name="Tsang A."/>
            <person name="Wiebenga A."/>
            <person name="Young D."/>
            <person name="Pisabarro A."/>
            <person name="Eastwood D.C."/>
            <person name="Martin F."/>
            <person name="Cullen D."/>
            <person name="Grigoriev I.V."/>
            <person name="Hibbett D.S."/>
        </authorList>
    </citation>
    <scope>NUCLEOTIDE SEQUENCE [LARGE SCALE GENOMIC DNA]</scope>
    <source>
        <strain evidence="4">HHB-11173 SS5</strain>
    </source>
</reference>
<dbReference type="OrthoDB" id="3252187at2759"/>
<dbReference type="EMBL" id="JH687564">
    <property type="protein sequence ID" value="EIN03454.1"/>
    <property type="molecule type" value="Genomic_DNA"/>
</dbReference>
<dbReference type="AlphaFoldDB" id="R7S0S6"/>
<accession>R7S0S6</accession>
<name>R7S0S6_PUNST</name>
<dbReference type="PANTHER" id="PTHR46791:SF5">
    <property type="entry name" value="CLR5 DOMAIN-CONTAINING PROTEIN-RELATED"/>
    <property type="match status" value="1"/>
</dbReference>
<feature type="region of interest" description="Disordered" evidence="1">
    <location>
        <begin position="143"/>
        <end position="176"/>
    </location>
</feature>
<dbReference type="KEGG" id="psq:PUNSTDRAFT_78170"/>
<dbReference type="PANTHER" id="PTHR46791">
    <property type="entry name" value="EXPRESSED PROTEIN"/>
    <property type="match status" value="1"/>
</dbReference>
<proteinExistence type="predicted"/>
<sequence length="224" mass="25962">MEAYRGERRGSYIWGRSVHNVRIERLWVDVTSQVGAAWSEAFYNLELRHGLDVNNSNHLWLLHYLFLPRINQELTFFAQSWSQHQIRIRGGPNRSPADMFFFDMYVHGVRGDQLLSVDEAMPEDELEVFGVDWEALRDDNLANHIQNPRRDQGDGGSWLGRSGPPEHLNSVPVDPPHQILDDLQSRHFNELLTQWSAQLPSSSDIPTLWSYSLTMARVLYGDMF</sequence>
<keyword evidence="4" id="KW-1185">Reference proteome</keyword>
<evidence type="ECO:0000259" key="2">
    <source>
        <dbReference type="Pfam" id="PF24764"/>
    </source>
</evidence>
<evidence type="ECO:0000313" key="3">
    <source>
        <dbReference type="EMBL" id="EIN03454.1"/>
    </source>
</evidence>
<dbReference type="RefSeq" id="XP_007389321.1">
    <property type="nucleotide sequence ID" value="XM_007389259.1"/>
</dbReference>
<dbReference type="HOGENOM" id="CLU_111205_0_0_1"/>
<evidence type="ECO:0000313" key="4">
    <source>
        <dbReference type="Proteomes" id="UP000054196"/>
    </source>
</evidence>
<evidence type="ECO:0000256" key="1">
    <source>
        <dbReference type="SAM" id="MobiDB-lite"/>
    </source>
</evidence>
<protein>
    <recommendedName>
        <fullName evidence="2">Integrase core domain-containing protein</fullName>
    </recommendedName>
</protein>
<organism evidence="3 4">
    <name type="scientific">Punctularia strigosozonata (strain HHB-11173)</name>
    <name type="common">White-rot fungus</name>
    <dbReference type="NCBI Taxonomy" id="741275"/>
    <lineage>
        <taxon>Eukaryota</taxon>
        <taxon>Fungi</taxon>
        <taxon>Dikarya</taxon>
        <taxon>Basidiomycota</taxon>
        <taxon>Agaricomycotina</taxon>
        <taxon>Agaricomycetes</taxon>
        <taxon>Corticiales</taxon>
        <taxon>Punctulariaceae</taxon>
        <taxon>Punctularia</taxon>
    </lineage>
</organism>
<dbReference type="InterPro" id="IPR058913">
    <property type="entry name" value="Integrase_dom_put"/>
</dbReference>
<dbReference type="Pfam" id="PF24764">
    <property type="entry name" value="rva_4"/>
    <property type="match status" value="1"/>
</dbReference>